<dbReference type="PANTHER" id="PTHR28174:SF1">
    <property type="entry name" value="LARGE RIBOSOMAL SUBUNIT PROTEIN BL31M"/>
    <property type="match status" value="1"/>
</dbReference>
<dbReference type="PANTHER" id="PTHR28174">
    <property type="entry name" value="54S RIBOSOMAL PROTEIN L36, MITOCHONDRIAL"/>
    <property type="match status" value="1"/>
</dbReference>
<evidence type="ECO:0000313" key="2">
    <source>
        <dbReference type="Proteomes" id="UP000092993"/>
    </source>
</evidence>
<dbReference type="STRING" id="5627.A0A1C7MB79"/>
<dbReference type="GO" id="GO:0005762">
    <property type="term" value="C:mitochondrial large ribosomal subunit"/>
    <property type="evidence" value="ECO:0007669"/>
    <property type="project" value="InterPro"/>
</dbReference>
<keyword evidence="2" id="KW-1185">Reference proteome</keyword>
<gene>
    <name evidence="1" type="ORF">A0H81_06117</name>
</gene>
<dbReference type="InterPro" id="IPR034600">
    <property type="entry name" value="Ribosomal_bL31m"/>
</dbReference>
<accession>A0A1C7MB79</accession>
<evidence type="ECO:0000313" key="1">
    <source>
        <dbReference type="EMBL" id="OBZ74181.1"/>
    </source>
</evidence>
<dbReference type="GO" id="GO:0003735">
    <property type="term" value="F:structural constituent of ribosome"/>
    <property type="evidence" value="ECO:0007669"/>
    <property type="project" value="InterPro"/>
</dbReference>
<comment type="caution">
    <text evidence="1">The sequence shown here is derived from an EMBL/GenBank/DDBJ whole genome shotgun (WGS) entry which is preliminary data.</text>
</comment>
<dbReference type="GO" id="GO:0032543">
    <property type="term" value="P:mitochondrial translation"/>
    <property type="evidence" value="ECO:0007669"/>
    <property type="project" value="InterPro"/>
</dbReference>
<dbReference type="OrthoDB" id="5587740at2759"/>
<proteinExistence type="predicted"/>
<dbReference type="AlphaFoldDB" id="A0A1C7MB79"/>
<dbReference type="Proteomes" id="UP000092993">
    <property type="component" value="Unassembled WGS sequence"/>
</dbReference>
<reference evidence="1 2" key="1">
    <citation type="submission" date="2016-03" db="EMBL/GenBank/DDBJ databases">
        <title>Whole genome sequencing of Grifola frondosa 9006-11.</title>
        <authorList>
            <person name="Min B."/>
            <person name="Park H."/>
            <person name="Kim J.-G."/>
            <person name="Cho H."/>
            <person name="Oh Y.-L."/>
            <person name="Kong W.-S."/>
            <person name="Choi I.-G."/>
        </authorList>
    </citation>
    <scope>NUCLEOTIDE SEQUENCE [LARGE SCALE GENOMIC DNA]</scope>
    <source>
        <strain evidence="1 2">9006-11</strain>
    </source>
</reference>
<name>A0A1C7MB79_GRIFR</name>
<sequence>MSLLFAFTAASCSAIKPPTLPIRALPSFSFTQSRCVSSSPYGRTHVWKHRQRKLPNPVVPQFPQRVIRADGSTFIHLTTSPRSVIRLTRDTTNNPLWNAAKFVGENEEEDEVTAALGRFNRRFDGLGGHGEEVDWMSGAPEASGAEAKVDLLEEHHAIFFASTYGAGGKPSSGATCRAILPYDTLSRESV</sequence>
<evidence type="ECO:0008006" key="3">
    <source>
        <dbReference type="Google" id="ProtNLM"/>
    </source>
</evidence>
<dbReference type="EMBL" id="LUGG01000006">
    <property type="protein sequence ID" value="OBZ74181.1"/>
    <property type="molecule type" value="Genomic_DNA"/>
</dbReference>
<protein>
    <recommendedName>
        <fullName evidence="3">50S ribosomal protein L31, chloroplastic</fullName>
    </recommendedName>
</protein>
<dbReference type="Gene3D" id="6.20.130.10">
    <property type="match status" value="1"/>
</dbReference>
<organism evidence="1 2">
    <name type="scientific">Grifola frondosa</name>
    <name type="common">Maitake</name>
    <name type="synonym">Polyporus frondosus</name>
    <dbReference type="NCBI Taxonomy" id="5627"/>
    <lineage>
        <taxon>Eukaryota</taxon>
        <taxon>Fungi</taxon>
        <taxon>Dikarya</taxon>
        <taxon>Basidiomycota</taxon>
        <taxon>Agaricomycotina</taxon>
        <taxon>Agaricomycetes</taxon>
        <taxon>Polyporales</taxon>
        <taxon>Grifolaceae</taxon>
        <taxon>Grifola</taxon>
    </lineage>
</organism>